<gene>
    <name evidence="11" type="ORF">C0Z20_01135</name>
</gene>
<dbReference type="Pfam" id="PF22617">
    <property type="entry name" value="HCS_D2"/>
    <property type="match status" value="1"/>
</dbReference>
<organism evidence="11 12">
    <name type="scientific">Trinickia symbiotica</name>
    <dbReference type="NCBI Taxonomy" id="863227"/>
    <lineage>
        <taxon>Bacteria</taxon>
        <taxon>Pseudomonadati</taxon>
        <taxon>Pseudomonadota</taxon>
        <taxon>Betaproteobacteria</taxon>
        <taxon>Burkholderiales</taxon>
        <taxon>Burkholderiaceae</taxon>
        <taxon>Trinickia</taxon>
    </lineage>
</organism>
<dbReference type="SUPFAM" id="SSF51569">
    <property type="entry name" value="Aldolase"/>
    <property type="match status" value="1"/>
</dbReference>
<dbReference type="InterPro" id="IPR050073">
    <property type="entry name" value="2-IPM_HCS-like"/>
</dbReference>
<evidence type="ECO:0000256" key="1">
    <source>
        <dbReference type="ARBA" id="ARBA00004689"/>
    </source>
</evidence>
<proteinExistence type="inferred from homology"/>
<evidence type="ECO:0000256" key="6">
    <source>
        <dbReference type="ARBA" id="ARBA00022679"/>
    </source>
</evidence>
<dbReference type="PROSITE" id="PS50991">
    <property type="entry name" value="PYR_CT"/>
    <property type="match status" value="1"/>
</dbReference>
<evidence type="ECO:0000313" key="12">
    <source>
        <dbReference type="Proteomes" id="UP000235777"/>
    </source>
</evidence>
<dbReference type="PANTHER" id="PTHR10277:SF9">
    <property type="entry name" value="2-ISOPROPYLMALATE SYNTHASE 1, CHLOROPLASTIC-RELATED"/>
    <property type="match status" value="1"/>
</dbReference>
<keyword evidence="5" id="KW-0028">Amino-acid biosynthesis</keyword>
<accession>A0A2N7XAM8</accession>
<evidence type="ECO:0000256" key="5">
    <source>
        <dbReference type="ARBA" id="ARBA00022605"/>
    </source>
</evidence>
<keyword evidence="8" id="KW-0464">Manganese</keyword>
<dbReference type="GO" id="GO:0046872">
    <property type="term" value="F:metal ion binding"/>
    <property type="evidence" value="ECO:0007669"/>
    <property type="project" value="UniProtKB-KW"/>
</dbReference>
<dbReference type="InterPro" id="IPR054691">
    <property type="entry name" value="LeuA/HCS_post-cat"/>
</dbReference>
<evidence type="ECO:0000259" key="10">
    <source>
        <dbReference type="PROSITE" id="PS50991"/>
    </source>
</evidence>
<dbReference type="GO" id="GO:0003852">
    <property type="term" value="F:2-isopropylmalate synthase activity"/>
    <property type="evidence" value="ECO:0007669"/>
    <property type="project" value="UniProtKB-EC"/>
</dbReference>
<dbReference type="Pfam" id="PF00682">
    <property type="entry name" value="HMGL-like"/>
    <property type="match status" value="1"/>
</dbReference>
<dbReference type="Gene3D" id="3.20.20.70">
    <property type="entry name" value="Aldolase class I"/>
    <property type="match status" value="1"/>
</dbReference>
<dbReference type="STRING" id="863227.GCA_000373005_01030"/>
<dbReference type="Proteomes" id="UP000235777">
    <property type="component" value="Unassembled WGS sequence"/>
</dbReference>
<evidence type="ECO:0000256" key="3">
    <source>
        <dbReference type="ARBA" id="ARBA00012973"/>
    </source>
</evidence>
<evidence type="ECO:0000256" key="2">
    <source>
        <dbReference type="ARBA" id="ARBA00009396"/>
    </source>
</evidence>
<dbReference type="PANTHER" id="PTHR10277">
    <property type="entry name" value="HOMOCITRATE SYNTHASE-RELATED"/>
    <property type="match status" value="1"/>
</dbReference>
<dbReference type="EC" id="2.3.3.13" evidence="3"/>
<keyword evidence="11" id="KW-0670">Pyruvate</keyword>
<keyword evidence="9" id="KW-0100">Branched-chain amino acid biosynthesis</keyword>
<comment type="similarity">
    <text evidence="2">Belongs to the alpha-IPM synthase/homocitrate synthase family. LeuA type 1 subfamily.</text>
</comment>
<dbReference type="EMBL" id="PNYC01000001">
    <property type="protein sequence ID" value="PMS38515.1"/>
    <property type="molecule type" value="Genomic_DNA"/>
</dbReference>
<evidence type="ECO:0000256" key="8">
    <source>
        <dbReference type="ARBA" id="ARBA00023211"/>
    </source>
</evidence>
<name>A0A2N7XAM8_9BURK</name>
<evidence type="ECO:0000256" key="4">
    <source>
        <dbReference type="ARBA" id="ARBA00022430"/>
    </source>
</evidence>
<comment type="caution">
    <text evidence="11">The sequence shown here is derived from an EMBL/GenBank/DDBJ whole genome shotgun (WGS) entry which is preliminary data.</text>
</comment>
<dbReference type="AlphaFoldDB" id="A0A2N7XAM8"/>
<sequence>MRARAQTIARCSRTFARRDCCGRPARFPSWTSSEKTMKTIKTFDTTLRDGEQGIGFLLDHADKWRVFEAVASIEPDYIELGYPASSEAEYAFVERAAVHLRRHTRSEPVAFARLAPGDVERAADSLRASGGIVQLLGVGSEIHLLRKRRIDEAAAHIELIAAIERVKSRGELAPAVIFEDASRADPAFLKRQVAVALEAGASMITYADTVGYCTPAEVETAMRGLVAEFGESVSWGVHFHNDLGLATANTLFGVRAGADVVHATLGGIGERAGNCALEEIYACLLYKGEQYGAEVKLDAHALVAACEQVFRYADKPIPSNKPVIGEHVFSTAAGIHQDGILKDPQCYEYVEAARFGRSRRFVTNRLSSSKLTEAALHEGA</sequence>
<protein>
    <recommendedName>
        <fullName evidence="3">2-isopropylmalate synthase</fullName>
        <ecNumber evidence="3">2.3.3.13</ecNumber>
    </recommendedName>
</protein>
<dbReference type="PROSITE" id="PS00816">
    <property type="entry name" value="AIPM_HOMOCIT_SYNTH_2"/>
    <property type="match status" value="1"/>
</dbReference>
<reference evidence="11 12" key="1">
    <citation type="submission" date="2018-01" db="EMBL/GenBank/DDBJ databases">
        <title>Whole genome analyses suggest that Burkholderia sensu lato contains two further novel genera in the rhizoxinica-symbiotica group Mycetohabitans gen. nov., and Trinickia gen. nov.: implications for the evolution of diazotrophy and nodulation in the Burkholderiaceae.</title>
        <authorList>
            <person name="Estrada-de los Santos P."/>
            <person name="Palmer M."/>
            <person name="Chavez-Ramirez B."/>
            <person name="Beukes C."/>
            <person name="Steenkamp E.T."/>
            <person name="Hirsch A.M."/>
            <person name="Manyaka P."/>
            <person name="Maluk M."/>
            <person name="Lafos M."/>
            <person name="Crook M."/>
            <person name="Gross E."/>
            <person name="Simon M.F."/>
            <person name="Bueno dos Reis Junior F."/>
            <person name="Poole P.S."/>
            <person name="Venter S.N."/>
            <person name="James E.K."/>
        </authorList>
    </citation>
    <scope>NUCLEOTIDE SEQUENCE [LARGE SCALE GENOMIC DNA]</scope>
    <source>
        <strain evidence="11 12">JPY 581</strain>
    </source>
</reference>
<evidence type="ECO:0000256" key="7">
    <source>
        <dbReference type="ARBA" id="ARBA00022723"/>
    </source>
</evidence>
<comment type="pathway">
    <text evidence="1">Amino-acid biosynthesis; L-leucine biosynthesis; L-leucine from 3-methyl-2-oxobutanoate: step 1/4.</text>
</comment>
<feature type="domain" description="Pyruvate carboxyltransferase" evidence="10">
    <location>
        <begin position="40"/>
        <end position="303"/>
    </location>
</feature>
<dbReference type="InterPro" id="IPR000891">
    <property type="entry name" value="PYR_CT"/>
</dbReference>
<evidence type="ECO:0000313" key="11">
    <source>
        <dbReference type="EMBL" id="PMS38515.1"/>
    </source>
</evidence>
<keyword evidence="12" id="KW-1185">Reference proteome</keyword>
<keyword evidence="6 11" id="KW-0808">Transferase</keyword>
<keyword evidence="4" id="KW-0432">Leucine biosynthesis</keyword>
<dbReference type="GO" id="GO:0009098">
    <property type="term" value="P:L-leucine biosynthetic process"/>
    <property type="evidence" value="ECO:0007669"/>
    <property type="project" value="UniProtKB-KW"/>
</dbReference>
<dbReference type="InterPro" id="IPR002034">
    <property type="entry name" value="AIPM/Hcit_synth_CS"/>
</dbReference>
<dbReference type="InterPro" id="IPR013785">
    <property type="entry name" value="Aldolase_TIM"/>
</dbReference>
<evidence type="ECO:0000256" key="9">
    <source>
        <dbReference type="ARBA" id="ARBA00023304"/>
    </source>
</evidence>
<keyword evidence="7" id="KW-0479">Metal-binding</keyword>